<dbReference type="OMA" id="QVTDIIC"/>
<dbReference type="GeneID" id="9047761"/>
<proteinExistence type="predicted"/>
<feature type="domain" description="AB hydrolase-1" evidence="1">
    <location>
        <begin position="54"/>
        <end position="159"/>
    </location>
</feature>
<dbReference type="PANTHER" id="PTHR42103">
    <property type="entry name" value="ALPHA/BETA-HYDROLASES SUPERFAMILY PROTEIN"/>
    <property type="match status" value="1"/>
</dbReference>
<dbReference type="InterPro" id="IPR029058">
    <property type="entry name" value="AB_hydrolase_fold"/>
</dbReference>
<reference evidence="2 3" key="1">
    <citation type="submission" date="2008-07" db="EMBL/GenBank/DDBJ databases">
        <authorList>
            <person name="El-Sayed N."/>
            <person name="Caler E."/>
            <person name="Inman J."/>
            <person name="Amedeo P."/>
            <person name="Hass B."/>
            <person name="Wortman J."/>
        </authorList>
    </citation>
    <scope>NUCLEOTIDE SEQUENCE [LARGE SCALE GENOMIC DNA]</scope>
    <source>
        <strain evidence="3">ATCC 50983 / TXsc</strain>
    </source>
</reference>
<evidence type="ECO:0000313" key="2">
    <source>
        <dbReference type="EMBL" id="EER03515.1"/>
    </source>
</evidence>
<evidence type="ECO:0000259" key="1">
    <source>
        <dbReference type="Pfam" id="PF00561"/>
    </source>
</evidence>
<evidence type="ECO:0000313" key="3">
    <source>
        <dbReference type="Proteomes" id="UP000007800"/>
    </source>
</evidence>
<dbReference type="InParanoid" id="C5LIC8"/>
<dbReference type="OrthoDB" id="10260961at2759"/>
<dbReference type="EMBL" id="GG682219">
    <property type="protein sequence ID" value="EER03515.1"/>
    <property type="molecule type" value="Genomic_DNA"/>
</dbReference>
<protein>
    <recommendedName>
        <fullName evidence="1">AB hydrolase-1 domain-containing protein</fullName>
    </recommendedName>
</protein>
<keyword evidence="3" id="KW-1185">Reference proteome</keyword>
<dbReference type="PANTHER" id="PTHR42103:SF2">
    <property type="entry name" value="AB HYDROLASE-1 DOMAIN-CONTAINING PROTEIN"/>
    <property type="match status" value="1"/>
</dbReference>
<dbReference type="RefSeq" id="XP_002771699.1">
    <property type="nucleotide sequence ID" value="XM_002771653.1"/>
</dbReference>
<name>C5LIC8_PERM5</name>
<gene>
    <name evidence="2" type="ORF">Pmar_PMAR009597</name>
</gene>
<dbReference type="AlphaFoldDB" id="C5LIC8"/>
<dbReference type="Proteomes" id="UP000007800">
    <property type="component" value="Unassembled WGS sequence"/>
</dbReference>
<accession>C5LIC8</accession>
<dbReference type="SUPFAM" id="SSF53474">
    <property type="entry name" value="alpha/beta-Hydrolases"/>
    <property type="match status" value="1"/>
</dbReference>
<dbReference type="Gene3D" id="3.40.50.1820">
    <property type="entry name" value="alpha/beta hydrolase"/>
    <property type="match status" value="1"/>
</dbReference>
<dbReference type="InterPro" id="IPR000073">
    <property type="entry name" value="AB_hydrolase_1"/>
</dbReference>
<dbReference type="Pfam" id="PF00561">
    <property type="entry name" value="Abhydrolase_1"/>
    <property type="match status" value="1"/>
</dbReference>
<sequence>MTEASREAVSANKIVDYTPVQRTSITVNTADGCELAGIIWAPRSHAEGRESVFIILVHPWGKMGGSQANMASLAKMLSEREGFNCITFDMRGIGRSTGSSTFTGSDEVKDVVAMANYVRENLVPKGDTAQIILLGSSAGAAIAGSAASLVDNCVALICIGYTFGYMARMLFGSRISKLEKFTGPKLFIMGTEDCWTGVSQLVSYVHKLGPSAEYRLIDGAGHFDLENSTERTGQIVGFASDFITKASSKH</sequence>
<organism evidence="3">
    <name type="scientific">Perkinsus marinus (strain ATCC 50983 / TXsc)</name>
    <dbReference type="NCBI Taxonomy" id="423536"/>
    <lineage>
        <taxon>Eukaryota</taxon>
        <taxon>Sar</taxon>
        <taxon>Alveolata</taxon>
        <taxon>Perkinsozoa</taxon>
        <taxon>Perkinsea</taxon>
        <taxon>Perkinsida</taxon>
        <taxon>Perkinsidae</taxon>
        <taxon>Perkinsus</taxon>
    </lineage>
</organism>